<accession>A0A8S2XNT8</accession>
<dbReference type="SUPFAM" id="SSF56399">
    <property type="entry name" value="ADP-ribosylation"/>
    <property type="match status" value="1"/>
</dbReference>
<protein>
    <recommendedName>
        <fullName evidence="3">Mono(ADP-ribosyl)transferase</fullName>
    </recommendedName>
</protein>
<name>A0A8S2XNT8_9BILA</name>
<proteinExistence type="predicted"/>
<gene>
    <name evidence="1" type="ORF">SRO942_LOCUS44889</name>
</gene>
<dbReference type="EMBL" id="CAJOBC010106225">
    <property type="protein sequence ID" value="CAF4502384.1"/>
    <property type="molecule type" value="Genomic_DNA"/>
</dbReference>
<dbReference type="AlphaFoldDB" id="A0A8S2XNT8"/>
<evidence type="ECO:0000313" key="1">
    <source>
        <dbReference type="EMBL" id="CAF4502384.1"/>
    </source>
</evidence>
<evidence type="ECO:0008006" key="3">
    <source>
        <dbReference type="Google" id="ProtNLM"/>
    </source>
</evidence>
<dbReference type="Gene3D" id="3.90.176.10">
    <property type="entry name" value="Toxin ADP-ribosyltransferase, Chain A, domain 1"/>
    <property type="match status" value="1"/>
</dbReference>
<dbReference type="Proteomes" id="UP000681722">
    <property type="component" value="Unassembled WGS sequence"/>
</dbReference>
<evidence type="ECO:0000313" key="2">
    <source>
        <dbReference type="Proteomes" id="UP000681722"/>
    </source>
</evidence>
<dbReference type="OrthoDB" id="423533at2759"/>
<reference evidence="1" key="1">
    <citation type="submission" date="2021-02" db="EMBL/GenBank/DDBJ databases">
        <authorList>
            <person name="Nowell W R."/>
        </authorList>
    </citation>
    <scope>NUCLEOTIDE SEQUENCE</scope>
</reference>
<organism evidence="1 2">
    <name type="scientific">Didymodactylos carnosus</name>
    <dbReference type="NCBI Taxonomy" id="1234261"/>
    <lineage>
        <taxon>Eukaryota</taxon>
        <taxon>Metazoa</taxon>
        <taxon>Spiralia</taxon>
        <taxon>Gnathifera</taxon>
        <taxon>Rotifera</taxon>
        <taxon>Eurotatoria</taxon>
        <taxon>Bdelloidea</taxon>
        <taxon>Philodinida</taxon>
        <taxon>Philodinidae</taxon>
        <taxon>Didymodactylos</taxon>
    </lineage>
</organism>
<sequence length="129" mass="14250">MKAQKFGNALFIIDATAKPGLDISHLSHYDEEEVILPPATAFTIMKVENTTTKTYVYLKLLDAPFGYDPDLYGYDGLLLLDLGGDYGDWHSSLAASSLSQLFVSSSSSDEHCCDESEMSSCAMEHLRDR</sequence>
<comment type="caution">
    <text evidence="1">The sequence shown here is derived from an EMBL/GenBank/DDBJ whole genome shotgun (WGS) entry which is preliminary data.</text>
</comment>